<evidence type="ECO:0000259" key="9">
    <source>
        <dbReference type="Pfam" id="PF00215"/>
    </source>
</evidence>
<dbReference type="Pfam" id="PF00215">
    <property type="entry name" value="OMPdecase"/>
    <property type="match status" value="1"/>
</dbReference>
<evidence type="ECO:0000256" key="8">
    <source>
        <dbReference type="PIRSR" id="PIRSR614732-2"/>
    </source>
</evidence>
<dbReference type="AlphaFoldDB" id="A0A7S2HS71"/>
<dbReference type="UniPathway" id="UPA00070">
    <property type="reaction ID" value="UER00120"/>
</dbReference>
<feature type="binding site" evidence="8">
    <location>
        <position position="30"/>
    </location>
    <ligand>
        <name>substrate</name>
    </ligand>
</feature>
<evidence type="ECO:0000256" key="6">
    <source>
        <dbReference type="ARBA" id="ARBA00023239"/>
    </source>
</evidence>
<dbReference type="EMBL" id="HBGU01052437">
    <property type="protein sequence ID" value="CAD9498379.1"/>
    <property type="molecule type" value="Transcribed_RNA"/>
</dbReference>
<keyword evidence="6" id="KW-0456">Lyase</keyword>
<dbReference type="GO" id="GO:0006207">
    <property type="term" value="P:'de novo' pyrimidine nucleobase biosynthetic process"/>
    <property type="evidence" value="ECO:0007669"/>
    <property type="project" value="InterPro"/>
</dbReference>
<feature type="domain" description="Orotidine 5'-phosphate decarboxylase" evidence="9">
    <location>
        <begin position="1"/>
        <end position="75"/>
    </location>
</feature>
<feature type="binding site" evidence="8">
    <location>
        <position position="59"/>
    </location>
    <ligand>
        <name>substrate</name>
    </ligand>
</feature>
<gene>
    <name evidence="10" type="ORF">CBRE1094_LOCUS28622</name>
</gene>
<evidence type="ECO:0000256" key="3">
    <source>
        <dbReference type="ARBA" id="ARBA00021923"/>
    </source>
</evidence>
<dbReference type="InterPro" id="IPR013785">
    <property type="entry name" value="Aldolase_TIM"/>
</dbReference>
<reference evidence="10" key="1">
    <citation type="submission" date="2021-01" db="EMBL/GenBank/DDBJ databases">
        <authorList>
            <person name="Corre E."/>
            <person name="Pelletier E."/>
            <person name="Niang G."/>
            <person name="Scheremetjew M."/>
            <person name="Finn R."/>
            <person name="Kale V."/>
            <person name="Holt S."/>
            <person name="Cochrane G."/>
            <person name="Meng A."/>
            <person name="Brown T."/>
            <person name="Cohen L."/>
        </authorList>
    </citation>
    <scope>NUCLEOTIDE SEQUENCE</scope>
    <source>
        <strain evidence="10">UTEX LB 985</strain>
    </source>
</reference>
<feature type="binding site" evidence="8">
    <location>
        <position position="60"/>
    </location>
    <ligand>
        <name>substrate</name>
    </ligand>
</feature>
<evidence type="ECO:0000313" key="10">
    <source>
        <dbReference type="EMBL" id="CAD9498379.1"/>
    </source>
</evidence>
<evidence type="ECO:0000256" key="7">
    <source>
        <dbReference type="ARBA" id="ARBA00033428"/>
    </source>
</evidence>
<comment type="pathway">
    <text evidence="1">Pyrimidine metabolism; UMP biosynthesis via de novo pathway; UMP from orotate: step 2/2.</text>
</comment>
<keyword evidence="4" id="KW-0210">Decarboxylase</keyword>
<evidence type="ECO:0000256" key="1">
    <source>
        <dbReference type="ARBA" id="ARBA00004861"/>
    </source>
</evidence>
<dbReference type="EC" id="4.1.1.23" evidence="2"/>
<dbReference type="SUPFAM" id="SSF51366">
    <property type="entry name" value="Ribulose-phoshate binding barrel"/>
    <property type="match status" value="1"/>
</dbReference>
<keyword evidence="5" id="KW-0665">Pyrimidine biosynthesis</keyword>
<dbReference type="PANTHER" id="PTHR32119:SF2">
    <property type="entry name" value="OROTIDINE 5'-PHOSPHATE DECARBOXYLASE"/>
    <property type="match status" value="1"/>
</dbReference>
<dbReference type="PANTHER" id="PTHR32119">
    <property type="entry name" value="OROTIDINE 5'-PHOSPHATE DECARBOXYLASE"/>
    <property type="match status" value="1"/>
</dbReference>
<proteinExistence type="predicted"/>
<organism evidence="10">
    <name type="scientific">Haptolina brevifila</name>
    <dbReference type="NCBI Taxonomy" id="156173"/>
    <lineage>
        <taxon>Eukaryota</taxon>
        <taxon>Haptista</taxon>
        <taxon>Haptophyta</taxon>
        <taxon>Prymnesiophyceae</taxon>
        <taxon>Prymnesiales</taxon>
        <taxon>Prymnesiaceae</taxon>
        <taxon>Haptolina</taxon>
    </lineage>
</organism>
<dbReference type="Gene3D" id="3.20.20.70">
    <property type="entry name" value="Aldolase class I"/>
    <property type="match status" value="1"/>
</dbReference>
<evidence type="ECO:0000256" key="2">
    <source>
        <dbReference type="ARBA" id="ARBA00012321"/>
    </source>
</evidence>
<evidence type="ECO:0000256" key="4">
    <source>
        <dbReference type="ARBA" id="ARBA00022793"/>
    </source>
</evidence>
<accession>A0A7S2HS71</accession>
<dbReference type="GO" id="GO:0044205">
    <property type="term" value="P:'de novo' UMP biosynthetic process"/>
    <property type="evidence" value="ECO:0007669"/>
    <property type="project" value="UniProtKB-UniPathway"/>
</dbReference>
<sequence>MDGVVCSAREIEPIRKACGAAFTLVVPGIRPAGSDHGDQKRVVTPGAAITSGATSLVVGRPISQAPEPVQAAAAILEEISAAAMK</sequence>
<protein>
    <recommendedName>
        <fullName evidence="3">Orotidine 5'-phosphate decarboxylase</fullName>
        <ecNumber evidence="2">4.1.1.23</ecNumber>
    </recommendedName>
    <alternativeName>
        <fullName evidence="7">OMP decarboxylase</fullName>
    </alternativeName>
</protein>
<dbReference type="InterPro" id="IPR014732">
    <property type="entry name" value="OMPdecase"/>
</dbReference>
<dbReference type="GO" id="GO:0004590">
    <property type="term" value="F:orotidine-5'-phosphate decarboxylase activity"/>
    <property type="evidence" value="ECO:0007669"/>
    <property type="project" value="UniProtKB-EC"/>
</dbReference>
<evidence type="ECO:0000256" key="5">
    <source>
        <dbReference type="ARBA" id="ARBA00022975"/>
    </source>
</evidence>
<dbReference type="GO" id="GO:0005829">
    <property type="term" value="C:cytosol"/>
    <property type="evidence" value="ECO:0007669"/>
    <property type="project" value="TreeGrafter"/>
</dbReference>
<feature type="binding site" evidence="8">
    <location>
        <position position="39"/>
    </location>
    <ligand>
        <name>substrate</name>
    </ligand>
</feature>
<name>A0A7S2HS71_9EUKA</name>
<dbReference type="InterPro" id="IPR011060">
    <property type="entry name" value="RibuloseP-bd_barrel"/>
</dbReference>
<dbReference type="InterPro" id="IPR001754">
    <property type="entry name" value="OMPdeCOase_dom"/>
</dbReference>